<evidence type="ECO:0000313" key="2">
    <source>
        <dbReference type="Proteomes" id="UP000006810"/>
    </source>
</evidence>
<gene>
    <name evidence="1" type="ordered locus">MBIO_0327</name>
</gene>
<evidence type="ECO:0000313" key="1">
    <source>
        <dbReference type="EMBL" id="BAH69592.1"/>
    </source>
</evidence>
<sequence length="238" mass="28209">MILWKKLEKRKIMAKAVYFSDLNLIKVKFPNNINKDLITRVAHKLDDICEEMCNQKSEISFYVEKTFPFGQKMLAIVDDTLAYDFNIILKPKKTINLESADFNKYILEKLQKHICPLGFSTKIVENSKSFNLKFTDFKNFSIDIALYSENKNNERFVLVRSKDKANKIVYNWTKVYDYEYTGDKVAEIKKYDRIWKETKELFLKKSEKNPDIDNFSHKTAFNLAVDAVYSVFKKYNNF</sequence>
<proteinExistence type="predicted"/>
<dbReference type="EMBL" id="AP009608">
    <property type="protein sequence ID" value="BAH69592.1"/>
    <property type="molecule type" value="Genomic_DNA"/>
</dbReference>
<accession>C4XEM0</accession>
<dbReference type="PATRIC" id="fig|496833.3.peg.756"/>
<dbReference type="AlphaFoldDB" id="C4XEM0"/>
<dbReference type="HOGENOM" id="CLU_1223633_0_0_14"/>
<dbReference type="Proteomes" id="UP000006810">
    <property type="component" value="Chromosome"/>
</dbReference>
<reference evidence="1 2" key="1">
    <citation type="journal article" date="2009" name="Curr. Microbiol.">
        <title>Molecular cloning and expression of a novel cholinephosphotransferase involved in glycoglycerophospholipid biosynthesis of Mycoplasma fermentans.</title>
        <authorList>
            <person name="Ishida N."/>
            <person name="Irikura D."/>
            <person name="Matsuda K."/>
            <person name="Sato S."/>
            <person name="Asano K."/>
        </authorList>
    </citation>
    <scope>NUCLEOTIDE SEQUENCE [LARGE SCALE GENOMIC DNA]</scope>
    <source>
        <strain evidence="2">ATCC 19989 / NBRC 14854 / NCTC 10117 / PG18</strain>
    </source>
</reference>
<protein>
    <submittedName>
        <fullName evidence="1">Uncharacterized protein</fullName>
    </submittedName>
</protein>
<organism evidence="1 2">
    <name type="scientific">Mycoplasmopsis fermentans (strain ATCC 19989 / NBRC 14854 / NCTC 10117 / PG18)</name>
    <name type="common">Mycoplasma fermentans</name>
    <dbReference type="NCBI Taxonomy" id="496833"/>
    <lineage>
        <taxon>Bacteria</taxon>
        <taxon>Bacillati</taxon>
        <taxon>Mycoplasmatota</taxon>
        <taxon>Mycoplasmoidales</taxon>
        <taxon>Metamycoplasmataceae</taxon>
        <taxon>Mycoplasmopsis</taxon>
    </lineage>
</organism>
<dbReference type="KEGG" id="mfp:MBIO_0327"/>
<keyword evidence="2" id="KW-1185">Reference proteome</keyword>
<name>C4XEM0_MYCFP</name>